<dbReference type="Gene3D" id="3.90.550.10">
    <property type="entry name" value="Spore Coat Polysaccharide Biosynthesis Protein SpsA, Chain A"/>
    <property type="match status" value="1"/>
</dbReference>
<dbReference type="Pfam" id="PF00535">
    <property type="entry name" value="Glycos_transf_2"/>
    <property type="match status" value="1"/>
</dbReference>
<dbReference type="PANTHER" id="PTHR48090">
    <property type="entry name" value="UNDECAPRENYL-PHOSPHATE 4-DEOXY-4-FORMAMIDO-L-ARABINOSE TRANSFERASE-RELATED"/>
    <property type="match status" value="1"/>
</dbReference>
<dbReference type="SUPFAM" id="SSF53448">
    <property type="entry name" value="Nucleotide-diphospho-sugar transferases"/>
    <property type="match status" value="1"/>
</dbReference>
<dbReference type="OrthoDB" id="9804335at2"/>
<organism evidence="2 3">
    <name type="scientific">Termitidicoccus mucosus</name>
    <dbReference type="NCBI Taxonomy" id="1184151"/>
    <lineage>
        <taxon>Bacteria</taxon>
        <taxon>Pseudomonadati</taxon>
        <taxon>Verrucomicrobiota</taxon>
        <taxon>Opitutia</taxon>
        <taxon>Opitutales</taxon>
        <taxon>Opitutaceae</taxon>
        <taxon>Termitidicoccus</taxon>
    </lineage>
</organism>
<dbReference type="CDD" id="cd04179">
    <property type="entry name" value="DPM_DPG-synthase_like"/>
    <property type="match status" value="1"/>
</dbReference>
<protein>
    <submittedName>
        <fullName evidence="2">Glycosyl transferase family 2</fullName>
    </submittedName>
</protein>
<dbReference type="RefSeq" id="WP_068770840.1">
    <property type="nucleotide sequence ID" value="NZ_CP109796.1"/>
</dbReference>
<dbReference type="EMBL" id="LRRQ01000101">
    <property type="protein sequence ID" value="OAM89225.1"/>
    <property type="molecule type" value="Genomic_DNA"/>
</dbReference>
<feature type="domain" description="Glycosyltransferase 2-like" evidence="1">
    <location>
        <begin position="11"/>
        <end position="128"/>
    </location>
</feature>
<accession>A0A178IJ40</accession>
<gene>
    <name evidence="2" type="ORF">AW736_14185</name>
</gene>
<dbReference type="GO" id="GO:0016740">
    <property type="term" value="F:transferase activity"/>
    <property type="evidence" value="ECO:0007669"/>
    <property type="project" value="UniProtKB-KW"/>
</dbReference>
<reference evidence="2 3" key="1">
    <citation type="submission" date="2016-01" db="EMBL/GenBank/DDBJ databases">
        <title>High potential of lignocellulose degradation of a new Verrucomicrobia species.</title>
        <authorList>
            <person name="Wang Y."/>
            <person name="Shi Y."/>
            <person name="Qiu Z."/>
            <person name="Liu S."/>
            <person name="Yang H."/>
        </authorList>
    </citation>
    <scope>NUCLEOTIDE SEQUENCE [LARGE SCALE GENOMIC DNA]</scope>
    <source>
        <strain evidence="2 3">TSB47</strain>
    </source>
</reference>
<proteinExistence type="predicted"/>
<name>A0A178IJ40_9BACT</name>
<evidence type="ECO:0000259" key="1">
    <source>
        <dbReference type="Pfam" id="PF00535"/>
    </source>
</evidence>
<comment type="caution">
    <text evidence="2">The sequence shown here is derived from an EMBL/GenBank/DDBJ whole genome shotgun (WGS) entry which is preliminary data.</text>
</comment>
<dbReference type="InterPro" id="IPR050256">
    <property type="entry name" value="Glycosyltransferase_2"/>
</dbReference>
<sequence>MNPPVSSTHLVLVPSYNTGAELLLSTVRGALAHWRPVWVVVDGSNDGSAEAVARLALEEPGLRVIMRAKNGGKGAAVLEGAELAAAKGFSHVLVMDADGQHPAGRIQDFMTASLREPSALVLGRPVFGPEAPPVRLKGRRLSVGLVHCECLGGGIDDPLFGFRVYPVAPLVRVMRRTRFARRYDFDPEMAVRLFWAGVPTVNIPAACRYLSRADGGVSHFHYVRDNIRMAWLHTRLIAALLLWQWPAARRAQRKRK</sequence>
<dbReference type="InterPro" id="IPR001173">
    <property type="entry name" value="Glyco_trans_2-like"/>
</dbReference>
<dbReference type="STRING" id="1184151.AW736_14185"/>
<evidence type="ECO:0000313" key="2">
    <source>
        <dbReference type="EMBL" id="OAM89225.1"/>
    </source>
</evidence>
<dbReference type="PANTHER" id="PTHR48090:SF7">
    <property type="entry name" value="RFBJ PROTEIN"/>
    <property type="match status" value="1"/>
</dbReference>
<keyword evidence="3" id="KW-1185">Reference proteome</keyword>
<keyword evidence="2" id="KW-0808">Transferase</keyword>
<evidence type="ECO:0000313" key="3">
    <source>
        <dbReference type="Proteomes" id="UP000078486"/>
    </source>
</evidence>
<dbReference type="Proteomes" id="UP000078486">
    <property type="component" value="Unassembled WGS sequence"/>
</dbReference>
<dbReference type="InterPro" id="IPR029044">
    <property type="entry name" value="Nucleotide-diphossugar_trans"/>
</dbReference>
<dbReference type="AlphaFoldDB" id="A0A178IJ40"/>